<dbReference type="Proteomes" id="UP000233551">
    <property type="component" value="Unassembled WGS sequence"/>
</dbReference>
<comment type="caution">
    <text evidence="1">The sequence shown here is derived from an EMBL/GenBank/DDBJ whole genome shotgun (WGS) entry which is preliminary data.</text>
</comment>
<dbReference type="Proteomes" id="UP000197138">
    <property type="component" value="Unassembled WGS sequence"/>
</dbReference>
<evidence type="ECO:0000313" key="4">
    <source>
        <dbReference type="Proteomes" id="UP000233551"/>
    </source>
</evidence>
<proteinExistence type="predicted"/>
<accession>A0A218WJZ9</accession>
<reference evidence="1" key="2">
    <citation type="submission" date="2017-06" db="EMBL/GenBank/DDBJ databases">
        <title>The pomegranate genome and the genomics of punicalagin biosynthesis.</title>
        <authorList>
            <person name="Xu C."/>
        </authorList>
    </citation>
    <scope>NUCLEOTIDE SEQUENCE [LARGE SCALE GENOMIC DNA]</scope>
    <source>
        <tissue evidence="1">Fresh leaf</tissue>
    </source>
</reference>
<dbReference type="EMBL" id="MTKT01004293">
    <property type="protein sequence ID" value="OWM72362.1"/>
    <property type="molecule type" value="Genomic_DNA"/>
</dbReference>
<organism evidence="1 3">
    <name type="scientific">Punica granatum</name>
    <name type="common">Pomegranate</name>
    <dbReference type="NCBI Taxonomy" id="22663"/>
    <lineage>
        <taxon>Eukaryota</taxon>
        <taxon>Viridiplantae</taxon>
        <taxon>Streptophyta</taxon>
        <taxon>Embryophyta</taxon>
        <taxon>Tracheophyta</taxon>
        <taxon>Spermatophyta</taxon>
        <taxon>Magnoliopsida</taxon>
        <taxon>eudicotyledons</taxon>
        <taxon>Gunneridae</taxon>
        <taxon>Pentapetalae</taxon>
        <taxon>rosids</taxon>
        <taxon>malvids</taxon>
        <taxon>Myrtales</taxon>
        <taxon>Lythraceae</taxon>
        <taxon>Punica</taxon>
    </lineage>
</organism>
<reference evidence="3" key="1">
    <citation type="journal article" date="2017" name="Plant J.">
        <title>The pomegranate (Punica granatum L.) genome and the genomics of punicalagin biosynthesis.</title>
        <authorList>
            <person name="Qin G."/>
            <person name="Xu C."/>
            <person name="Ming R."/>
            <person name="Tang H."/>
            <person name="Guyot R."/>
            <person name="Kramer E.M."/>
            <person name="Hu Y."/>
            <person name="Yi X."/>
            <person name="Qi Y."/>
            <person name="Xu X."/>
            <person name="Gao Z."/>
            <person name="Pan H."/>
            <person name="Jian J."/>
            <person name="Tian Y."/>
            <person name="Yue Z."/>
            <person name="Xu Y."/>
        </authorList>
    </citation>
    <scope>NUCLEOTIDE SEQUENCE [LARGE SCALE GENOMIC DNA]</scope>
    <source>
        <strain evidence="3">cv. Dabenzi</strain>
    </source>
</reference>
<evidence type="ECO:0000313" key="2">
    <source>
        <dbReference type="EMBL" id="PKI55530.1"/>
    </source>
</evidence>
<reference evidence="2 4" key="3">
    <citation type="submission" date="2017-11" db="EMBL/GenBank/DDBJ databases">
        <title>De-novo sequencing of pomegranate (Punica granatum L.) genome.</title>
        <authorList>
            <person name="Akparov Z."/>
            <person name="Amiraslanov A."/>
            <person name="Hajiyeva S."/>
            <person name="Abbasov M."/>
            <person name="Kaur K."/>
            <person name="Hamwieh A."/>
            <person name="Solovyev V."/>
            <person name="Salamov A."/>
            <person name="Braich B."/>
            <person name="Kosarev P."/>
            <person name="Mahmoud A."/>
            <person name="Hajiyev E."/>
            <person name="Babayeva S."/>
            <person name="Izzatullayeva V."/>
            <person name="Mammadov A."/>
            <person name="Mammadov A."/>
            <person name="Sharifova S."/>
            <person name="Ojaghi J."/>
            <person name="Eynullazada K."/>
            <person name="Bayramov B."/>
            <person name="Abdulazimova A."/>
            <person name="Shahmuradov I."/>
        </authorList>
    </citation>
    <scope>NUCLEOTIDE SEQUENCE [LARGE SCALE GENOMIC DNA]</scope>
    <source>
        <strain evidence="2">AG2017</strain>
        <strain evidence="4">cv. AG2017</strain>
        <tissue evidence="2">Leaf</tissue>
    </source>
</reference>
<evidence type="ECO:0000313" key="1">
    <source>
        <dbReference type="EMBL" id="OWM72362.1"/>
    </source>
</evidence>
<gene>
    <name evidence="1" type="ORF">CDL15_Pgr018247</name>
    <name evidence="2" type="ORF">CRG98_024142</name>
</gene>
<sequence>MTDFGFTHGFIIVYTEEDGESDVVSGLKHSETNDEDSDCDPEKYDGYVGLEDDDYQSATSGDKFVEAKRNLRLYRQGQAVPGDEQSIDQ</sequence>
<dbReference type="EMBL" id="PGOL01001693">
    <property type="protein sequence ID" value="PKI55530.1"/>
    <property type="molecule type" value="Genomic_DNA"/>
</dbReference>
<name>A0A218WJZ9_PUNGR</name>
<protein>
    <submittedName>
        <fullName evidence="1">Uncharacterized protein</fullName>
    </submittedName>
</protein>
<keyword evidence="4" id="KW-1185">Reference proteome</keyword>
<evidence type="ECO:0000313" key="3">
    <source>
        <dbReference type="Proteomes" id="UP000197138"/>
    </source>
</evidence>
<dbReference type="AlphaFoldDB" id="A0A218WJZ9"/>